<feature type="domain" description="Type II secretion system protein GspB C-terminal" evidence="3">
    <location>
        <begin position="164"/>
        <end position="223"/>
    </location>
</feature>
<dbReference type="GO" id="GO:0015627">
    <property type="term" value="C:type II protein secretion system complex"/>
    <property type="evidence" value="ECO:0007669"/>
    <property type="project" value="InterPro"/>
</dbReference>
<evidence type="ECO:0000256" key="1">
    <source>
        <dbReference type="SAM" id="MobiDB-lite"/>
    </source>
</evidence>
<feature type="compositionally biased region" description="Low complexity" evidence="1">
    <location>
        <begin position="96"/>
        <end position="106"/>
    </location>
</feature>
<dbReference type="EMBL" id="CP114194">
    <property type="protein sequence ID" value="WAT90631.1"/>
    <property type="molecule type" value="Genomic_DNA"/>
</dbReference>
<evidence type="ECO:0000256" key="2">
    <source>
        <dbReference type="SAM" id="Phobius"/>
    </source>
</evidence>
<feature type="transmembrane region" description="Helical" evidence="2">
    <location>
        <begin position="7"/>
        <end position="27"/>
    </location>
</feature>
<gene>
    <name evidence="4" type="ORF">O1Q84_02015</name>
</gene>
<protein>
    <submittedName>
        <fullName evidence="4">General secretion pathway protein GspB</fullName>
    </submittedName>
</protein>
<evidence type="ECO:0000313" key="5">
    <source>
        <dbReference type="Proteomes" id="UP001156560"/>
    </source>
</evidence>
<dbReference type="InterPro" id="IPR032389">
    <property type="entry name" value="GspB_C"/>
</dbReference>
<reference evidence="4" key="1">
    <citation type="submission" date="2022-12" db="EMBL/GenBank/DDBJ databases">
        <title>Vibrio parahaemolyticus become highly virulent by producing novel Tc toxins.</title>
        <authorList>
            <person name="Yang F."/>
            <person name="You Y."/>
            <person name="Lai Q."/>
            <person name="Xu L."/>
            <person name="Li F."/>
        </authorList>
    </citation>
    <scope>NUCLEOTIDE SEQUENCE</scope>
    <source>
        <strain evidence="4">Vp-HL-202005</strain>
    </source>
</reference>
<dbReference type="Proteomes" id="UP001156560">
    <property type="component" value="Chromosome 1"/>
</dbReference>
<evidence type="ECO:0000313" key="4">
    <source>
        <dbReference type="EMBL" id="WAT90631.1"/>
    </source>
</evidence>
<accession>A0AA47JGX8</accession>
<proteinExistence type="predicted"/>
<evidence type="ECO:0000259" key="3">
    <source>
        <dbReference type="Pfam" id="PF16537"/>
    </source>
</evidence>
<organism evidence="4 5">
    <name type="scientific">Vibrio parahaemolyticus</name>
    <dbReference type="NCBI Taxonomy" id="670"/>
    <lineage>
        <taxon>Bacteria</taxon>
        <taxon>Pseudomonadati</taxon>
        <taxon>Pseudomonadota</taxon>
        <taxon>Gammaproteobacteria</taxon>
        <taxon>Vibrionales</taxon>
        <taxon>Vibrionaceae</taxon>
        <taxon>Vibrio</taxon>
    </lineage>
</organism>
<sequence length="229" mass="25235">MSVIKHVGLFLVPISVSAIAIAVAWHLDLLTPETQAVTPEVVVAEVVQPFEVLDYPESTDLAQLPREWPSAELSRDIGTFLQPSEYANEGEAPDLTTATPVTSTASTHRRDDLGLSLDDLDLSSLSPDLAKKVENALSQNDAPTSASSQVNDLERNAQQWQGRLPALNLQTHMYASDANRRWVKINNVEYHQGDVVDGQVTLKEIQPQAVIVEFQGEQIRIPALYEWDG</sequence>
<name>A0AA47JGX8_VIBPH</name>
<keyword evidence="2" id="KW-1133">Transmembrane helix</keyword>
<feature type="region of interest" description="Disordered" evidence="1">
    <location>
        <begin position="88"/>
        <end position="110"/>
    </location>
</feature>
<keyword evidence="2" id="KW-0812">Transmembrane</keyword>
<dbReference type="AlphaFoldDB" id="A0AA47JGX8"/>
<keyword evidence="2" id="KW-0472">Membrane</keyword>
<dbReference type="RefSeq" id="WP_140129719.1">
    <property type="nucleotide sequence ID" value="NZ_CP114194.1"/>
</dbReference>
<dbReference type="Pfam" id="PF16537">
    <property type="entry name" value="T2SSB"/>
    <property type="match status" value="1"/>
</dbReference>